<dbReference type="GO" id="GO:0000245">
    <property type="term" value="P:spliceosomal complex assembly"/>
    <property type="evidence" value="ECO:0007669"/>
    <property type="project" value="TreeGrafter"/>
</dbReference>
<dbReference type="EMBL" id="KV875094">
    <property type="protein sequence ID" value="OIW34212.1"/>
    <property type="molecule type" value="Genomic_DNA"/>
</dbReference>
<sequence>MTQIIDEPIEEELFPDDRLRYFHPTKPGEVLDGRYKTITKLGFGTGSTVWLAENLKFKWWRKPVVPRFVSIKIAALDTDASRETTNSRLITSANPTHDGLSFIRTPVDDFHLKGLDGTHLCLVYEPMRETLFRLQHRLQRQRLAPPLFKFFIYCLLQAVDYLHTECHLIHTDIKDDNIMITFENDSVLTDFANFQKKSPQPMHVRAEDGRAIYLSQGDFGRLRGSRLLPELADFNLAFPGRDGNLHHLSVVQPHRYRAPEVFLGCPWSYSVDIWNIGLLMWNLLEDINLFDRPAGEDGEYDAHVHLAQMVCLLGDPPEALIKREQLFRKHQLGTLVTNFRGKECRNMNEFWGGPFFDDHNQILRKDLIGGGKKLADTVTEFVGDEKEAFLDFASGMLQWLPEKRKTAKELLQHPFLDSFYKDRARHL</sequence>
<comment type="catalytic activity">
    <reaction evidence="8">
        <text>L-seryl-[protein] + ATP = O-phospho-L-seryl-[protein] + ADP + H(+)</text>
        <dbReference type="Rhea" id="RHEA:17989"/>
        <dbReference type="Rhea" id="RHEA-COMP:9863"/>
        <dbReference type="Rhea" id="RHEA-COMP:11604"/>
        <dbReference type="ChEBI" id="CHEBI:15378"/>
        <dbReference type="ChEBI" id="CHEBI:29999"/>
        <dbReference type="ChEBI" id="CHEBI:30616"/>
        <dbReference type="ChEBI" id="CHEBI:83421"/>
        <dbReference type="ChEBI" id="CHEBI:456216"/>
        <dbReference type="EC" id="2.7.11.1"/>
    </reaction>
</comment>
<keyword evidence="5 10" id="KW-0418">Kinase</keyword>
<keyword evidence="6" id="KW-0067">ATP-binding</keyword>
<keyword evidence="11" id="KW-1185">Reference proteome</keyword>
<gene>
    <name evidence="10" type="ORF">CONLIGDRAFT_570864</name>
</gene>
<dbReference type="AlphaFoldDB" id="A0A1J7JXR1"/>
<accession>A0A1J7JXR1</accession>
<evidence type="ECO:0000256" key="8">
    <source>
        <dbReference type="ARBA" id="ARBA00048679"/>
    </source>
</evidence>
<dbReference type="PANTHER" id="PTHR47634">
    <property type="entry name" value="PROTEIN KINASE DOMAIN-CONTAINING PROTEIN-RELATED"/>
    <property type="match status" value="1"/>
</dbReference>
<evidence type="ECO:0000256" key="1">
    <source>
        <dbReference type="ARBA" id="ARBA00012513"/>
    </source>
</evidence>
<dbReference type="PROSITE" id="PS50011">
    <property type="entry name" value="PROTEIN_KINASE_DOM"/>
    <property type="match status" value="1"/>
</dbReference>
<dbReference type="GO" id="GO:0050684">
    <property type="term" value="P:regulation of mRNA processing"/>
    <property type="evidence" value="ECO:0007669"/>
    <property type="project" value="TreeGrafter"/>
</dbReference>
<dbReference type="InterPro" id="IPR000719">
    <property type="entry name" value="Prot_kinase_dom"/>
</dbReference>
<dbReference type="EC" id="2.7.11.1" evidence="1"/>
<evidence type="ECO:0000256" key="6">
    <source>
        <dbReference type="ARBA" id="ARBA00022840"/>
    </source>
</evidence>
<evidence type="ECO:0000256" key="4">
    <source>
        <dbReference type="ARBA" id="ARBA00022741"/>
    </source>
</evidence>
<dbReference type="STRING" id="1408157.A0A1J7JXR1"/>
<dbReference type="InterPro" id="IPR008271">
    <property type="entry name" value="Ser/Thr_kinase_AS"/>
</dbReference>
<dbReference type="InterPro" id="IPR011009">
    <property type="entry name" value="Kinase-like_dom_sf"/>
</dbReference>
<dbReference type="Proteomes" id="UP000182658">
    <property type="component" value="Unassembled WGS sequence"/>
</dbReference>
<dbReference type="PANTHER" id="PTHR47634:SF9">
    <property type="entry name" value="PROTEIN KINASE DOMAIN-CONTAINING PROTEIN-RELATED"/>
    <property type="match status" value="1"/>
</dbReference>
<feature type="domain" description="Protein kinase" evidence="9">
    <location>
        <begin position="35"/>
        <end position="416"/>
    </location>
</feature>
<reference evidence="10 11" key="1">
    <citation type="submission" date="2016-10" db="EMBL/GenBank/DDBJ databases">
        <title>Draft genome sequence of Coniochaeta ligniaria NRRL30616, a lignocellulolytic fungus for bioabatement of inhibitors in plant biomass hydrolysates.</title>
        <authorList>
            <consortium name="DOE Joint Genome Institute"/>
            <person name="Jimenez D.J."/>
            <person name="Hector R.E."/>
            <person name="Riley R."/>
            <person name="Sun H."/>
            <person name="Grigoriev I.V."/>
            <person name="Van Elsas J.D."/>
            <person name="Nichols N.N."/>
        </authorList>
    </citation>
    <scope>NUCLEOTIDE SEQUENCE [LARGE SCALE GENOMIC DNA]</scope>
    <source>
        <strain evidence="10 11">NRRL 30616</strain>
    </source>
</reference>
<dbReference type="Pfam" id="PF00069">
    <property type="entry name" value="Pkinase"/>
    <property type="match status" value="2"/>
</dbReference>
<dbReference type="Gene3D" id="3.30.200.20">
    <property type="entry name" value="Phosphorylase Kinase, domain 1"/>
    <property type="match status" value="1"/>
</dbReference>
<dbReference type="InterPro" id="IPR051334">
    <property type="entry name" value="SRPK"/>
</dbReference>
<evidence type="ECO:0000313" key="11">
    <source>
        <dbReference type="Proteomes" id="UP000182658"/>
    </source>
</evidence>
<evidence type="ECO:0000256" key="2">
    <source>
        <dbReference type="ARBA" id="ARBA00022527"/>
    </source>
</evidence>
<dbReference type="OrthoDB" id="5979581at2759"/>
<dbReference type="GO" id="GO:0004674">
    <property type="term" value="F:protein serine/threonine kinase activity"/>
    <property type="evidence" value="ECO:0007669"/>
    <property type="project" value="UniProtKB-KW"/>
</dbReference>
<dbReference type="GO" id="GO:0005524">
    <property type="term" value="F:ATP binding"/>
    <property type="evidence" value="ECO:0007669"/>
    <property type="project" value="UniProtKB-KW"/>
</dbReference>
<evidence type="ECO:0000313" key="10">
    <source>
        <dbReference type="EMBL" id="OIW34212.1"/>
    </source>
</evidence>
<name>A0A1J7JXR1_9PEZI</name>
<comment type="catalytic activity">
    <reaction evidence="7">
        <text>L-threonyl-[protein] + ATP = O-phospho-L-threonyl-[protein] + ADP + H(+)</text>
        <dbReference type="Rhea" id="RHEA:46608"/>
        <dbReference type="Rhea" id="RHEA-COMP:11060"/>
        <dbReference type="Rhea" id="RHEA-COMP:11605"/>
        <dbReference type="ChEBI" id="CHEBI:15378"/>
        <dbReference type="ChEBI" id="CHEBI:30013"/>
        <dbReference type="ChEBI" id="CHEBI:30616"/>
        <dbReference type="ChEBI" id="CHEBI:61977"/>
        <dbReference type="ChEBI" id="CHEBI:456216"/>
        <dbReference type="EC" id="2.7.11.1"/>
    </reaction>
</comment>
<dbReference type="InParanoid" id="A0A1J7JXR1"/>
<dbReference type="SUPFAM" id="SSF56112">
    <property type="entry name" value="Protein kinase-like (PK-like)"/>
    <property type="match status" value="1"/>
</dbReference>
<proteinExistence type="predicted"/>
<evidence type="ECO:0000256" key="7">
    <source>
        <dbReference type="ARBA" id="ARBA00047899"/>
    </source>
</evidence>
<protein>
    <recommendedName>
        <fullName evidence="1">non-specific serine/threonine protein kinase</fullName>
        <ecNumber evidence="1">2.7.11.1</ecNumber>
    </recommendedName>
</protein>
<dbReference type="PROSITE" id="PS00108">
    <property type="entry name" value="PROTEIN_KINASE_ST"/>
    <property type="match status" value="1"/>
</dbReference>
<keyword evidence="4" id="KW-0547">Nucleotide-binding</keyword>
<dbReference type="Gene3D" id="1.10.510.10">
    <property type="entry name" value="Transferase(Phosphotransferase) domain 1"/>
    <property type="match status" value="1"/>
</dbReference>
<evidence type="ECO:0000256" key="5">
    <source>
        <dbReference type="ARBA" id="ARBA00022777"/>
    </source>
</evidence>
<keyword evidence="2" id="KW-0723">Serine/threonine-protein kinase</keyword>
<evidence type="ECO:0000256" key="3">
    <source>
        <dbReference type="ARBA" id="ARBA00022679"/>
    </source>
</evidence>
<organism evidence="10 11">
    <name type="scientific">Coniochaeta ligniaria NRRL 30616</name>
    <dbReference type="NCBI Taxonomy" id="1408157"/>
    <lineage>
        <taxon>Eukaryota</taxon>
        <taxon>Fungi</taxon>
        <taxon>Dikarya</taxon>
        <taxon>Ascomycota</taxon>
        <taxon>Pezizomycotina</taxon>
        <taxon>Sordariomycetes</taxon>
        <taxon>Sordariomycetidae</taxon>
        <taxon>Coniochaetales</taxon>
        <taxon>Coniochaetaceae</taxon>
        <taxon>Coniochaeta</taxon>
    </lineage>
</organism>
<keyword evidence="3" id="KW-0808">Transferase</keyword>
<dbReference type="SMART" id="SM00220">
    <property type="entry name" value="S_TKc"/>
    <property type="match status" value="1"/>
</dbReference>
<evidence type="ECO:0000259" key="9">
    <source>
        <dbReference type="PROSITE" id="PS50011"/>
    </source>
</evidence>